<feature type="signal peptide" evidence="1">
    <location>
        <begin position="1"/>
        <end position="28"/>
    </location>
</feature>
<sequence length="248" mass="27457">MRWIRKTTTTALTALALAVAALPGSASAQEVPDAAEQQILDSAGFLAAHPDLENRGRGWAAYNRGEHAEAMTYFRRGARYADKPSQGMVAEMIWKGEGAPRDPALAYAWMDLAAERGYEGFTILRERYWQALDAAQREEAIEKGQAVYAEFGDAVAQPRIAAVLRRARRQMTGSRVGMSGNLRIEIAGPGGISQSIDGSKYYAEKFWEPEAYQAWHDAVWKKPLVGRVDVGDVEPVRAPTDRNDDKER</sequence>
<evidence type="ECO:0000313" key="3">
    <source>
        <dbReference type="Proteomes" id="UP001430360"/>
    </source>
</evidence>
<proteinExistence type="predicted"/>
<dbReference type="InterPro" id="IPR011990">
    <property type="entry name" value="TPR-like_helical_dom_sf"/>
</dbReference>
<accession>A0ABS8UIV5</accession>
<evidence type="ECO:0000313" key="2">
    <source>
        <dbReference type="EMBL" id="MCD9098917.1"/>
    </source>
</evidence>
<feature type="chain" id="PRO_5046545418" evidence="1">
    <location>
        <begin position="29"/>
        <end position="248"/>
    </location>
</feature>
<reference evidence="2" key="1">
    <citation type="submission" date="2021-12" db="EMBL/GenBank/DDBJ databases">
        <authorList>
            <person name="Ulrich A."/>
        </authorList>
    </citation>
    <scope>NUCLEOTIDE SEQUENCE</scope>
    <source>
        <strain evidence="2">A1P009</strain>
    </source>
</reference>
<name>A0ABS8UIV5_9GAMM</name>
<evidence type="ECO:0000256" key="1">
    <source>
        <dbReference type="SAM" id="SignalP"/>
    </source>
</evidence>
<dbReference type="RefSeq" id="WP_232138347.1">
    <property type="nucleotide sequence ID" value="NZ_CP089507.1"/>
</dbReference>
<reference evidence="2" key="2">
    <citation type="journal article" date="2022" name="Syst. Appl. Microbiol.">
        <title>Physiological and genomic characterisation of Luteimonas fraxinea sp. nov., a bacterial species associated with trees tolerant to ash dieback.</title>
        <authorList>
            <person name="Ulrich K."/>
            <person name="Becker R."/>
            <person name="Behrendt U."/>
            <person name="Kube M."/>
            <person name="Schneck V."/>
            <person name="Ulrich A."/>
        </authorList>
    </citation>
    <scope>NUCLEOTIDE SEQUENCE</scope>
    <source>
        <strain evidence="2">A1P009</strain>
    </source>
</reference>
<dbReference type="EMBL" id="JAJQKU010000010">
    <property type="protein sequence ID" value="MCD9098917.1"/>
    <property type="molecule type" value="Genomic_DNA"/>
</dbReference>
<protein>
    <submittedName>
        <fullName evidence="2">Sel1 repeat family protein</fullName>
    </submittedName>
</protein>
<organism evidence="2 3">
    <name type="scientific">Luteimonas fraxinea</name>
    <dbReference type="NCBI Taxonomy" id="2901869"/>
    <lineage>
        <taxon>Bacteria</taxon>
        <taxon>Pseudomonadati</taxon>
        <taxon>Pseudomonadota</taxon>
        <taxon>Gammaproteobacteria</taxon>
        <taxon>Lysobacterales</taxon>
        <taxon>Lysobacteraceae</taxon>
        <taxon>Luteimonas</taxon>
    </lineage>
</organism>
<dbReference type="SUPFAM" id="SSF81901">
    <property type="entry name" value="HCP-like"/>
    <property type="match status" value="1"/>
</dbReference>
<keyword evidence="3" id="KW-1185">Reference proteome</keyword>
<keyword evidence="1" id="KW-0732">Signal</keyword>
<dbReference type="Gene3D" id="1.25.40.10">
    <property type="entry name" value="Tetratricopeptide repeat domain"/>
    <property type="match status" value="1"/>
</dbReference>
<gene>
    <name evidence="2" type="ORF">LTT95_18480</name>
</gene>
<dbReference type="Proteomes" id="UP001430360">
    <property type="component" value="Unassembled WGS sequence"/>
</dbReference>
<comment type="caution">
    <text evidence="2">The sequence shown here is derived from an EMBL/GenBank/DDBJ whole genome shotgun (WGS) entry which is preliminary data.</text>
</comment>